<organism evidence="1 2">
    <name type="scientific">Meloidogyne enterolobii</name>
    <name type="common">Root-knot nematode worm</name>
    <name type="synonym">Meloidogyne mayaguensis</name>
    <dbReference type="NCBI Taxonomy" id="390850"/>
    <lineage>
        <taxon>Eukaryota</taxon>
        <taxon>Metazoa</taxon>
        <taxon>Ecdysozoa</taxon>
        <taxon>Nematoda</taxon>
        <taxon>Chromadorea</taxon>
        <taxon>Rhabditida</taxon>
        <taxon>Tylenchina</taxon>
        <taxon>Tylenchomorpha</taxon>
        <taxon>Tylenchoidea</taxon>
        <taxon>Meloidogynidae</taxon>
        <taxon>Meloidogyninae</taxon>
        <taxon>Meloidogyne</taxon>
    </lineage>
</organism>
<name>A0ACB1B1F3_MELEN</name>
<gene>
    <name evidence="1" type="ORF">MENTE1834_LOCUS44752</name>
</gene>
<evidence type="ECO:0000313" key="2">
    <source>
        <dbReference type="Proteomes" id="UP001497535"/>
    </source>
</evidence>
<sequence length="72" mass="8324">MDEGEEQKHRQAIQSFREFTGFFLIFLGNFGDLCLVLGARGNRLSICPRFLYRGWVTLRVKAEFNSESHGLL</sequence>
<comment type="caution">
    <text evidence="1">The sequence shown here is derived from an EMBL/GenBank/DDBJ whole genome shotgun (WGS) entry which is preliminary data.</text>
</comment>
<dbReference type="EMBL" id="CAVMJV010000140">
    <property type="protein sequence ID" value="CAK5111776.1"/>
    <property type="molecule type" value="Genomic_DNA"/>
</dbReference>
<protein>
    <submittedName>
        <fullName evidence="1">Uncharacterized protein</fullName>
    </submittedName>
</protein>
<accession>A0ACB1B1F3</accession>
<proteinExistence type="predicted"/>
<reference evidence="1" key="1">
    <citation type="submission" date="2023-11" db="EMBL/GenBank/DDBJ databases">
        <authorList>
            <person name="Poullet M."/>
        </authorList>
    </citation>
    <scope>NUCLEOTIDE SEQUENCE</scope>
    <source>
        <strain evidence="1">E1834</strain>
    </source>
</reference>
<evidence type="ECO:0000313" key="1">
    <source>
        <dbReference type="EMBL" id="CAK5111776.1"/>
    </source>
</evidence>
<dbReference type="Proteomes" id="UP001497535">
    <property type="component" value="Unassembled WGS sequence"/>
</dbReference>
<keyword evidence="2" id="KW-1185">Reference proteome</keyword>